<evidence type="ECO:0000313" key="1">
    <source>
        <dbReference type="EMBL" id="GFB26315.1"/>
    </source>
</evidence>
<feature type="non-terminal residue" evidence="1">
    <location>
        <position position="1"/>
    </location>
</feature>
<comment type="caution">
    <text evidence="1">The sequence shown here is derived from an EMBL/GenBank/DDBJ whole genome shotgun (WGS) entry which is preliminary data.</text>
</comment>
<protein>
    <submittedName>
        <fullName evidence="1">Uncharacterized protein</fullName>
    </submittedName>
</protein>
<accession>A0A699L5X4</accession>
<sequence length="141" mass="16315">ILDSKDVIPSMKVADAKKVIQDMADHSQNGIMEHLLELRRNQIVDLGPTIEQAEVVDESMEDLVKTRHDIEIIDGLDEYPSYCDFDRKIHIDCTYNLQFSCMIDFIVVENMDAYRDEKMSDILMEDRFVEKPVSKQGGLME</sequence>
<dbReference type="EMBL" id="BKCJ010588184">
    <property type="protein sequence ID" value="GFB26315.1"/>
    <property type="molecule type" value="Genomic_DNA"/>
</dbReference>
<dbReference type="AlphaFoldDB" id="A0A699L5X4"/>
<gene>
    <name evidence="1" type="ORF">Tci_698286</name>
</gene>
<proteinExistence type="predicted"/>
<name>A0A699L5X4_TANCI</name>
<reference evidence="1" key="1">
    <citation type="journal article" date="2019" name="Sci. Rep.">
        <title>Draft genome of Tanacetum cinerariifolium, the natural source of mosquito coil.</title>
        <authorList>
            <person name="Yamashiro T."/>
            <person name="Shiraishi A."/>
            <person name="Satake H."/>
            <person name="Nakayama K."/>
        </authorList>
    </citation>
    <scope>NUCLEOTIDE SEQUENCE</scope>
</reference>
<organism evidence="1">
    <name type="scientific">Tanacetum cinerariifolium</name>
    <name type="common">Dalmatian daisy</name>
    <name type="synonym">Chrysanthemum cinerariifolium</name>
    <dbReference type="NCBI Taxonomy" id="118510"/>
    <lineage>
        <taxon>Eukaryota</taxon>
        <taxon>Viridiplantae</taxon>
        <taxon>Streptophyta</taxon>
        <taxon>Embryophyta</taxon>
        <taxon>Tracheophyta</taxon>
        <taxon>Spermatophyta</taxon>
        <taxon>Magnoliopsida</taxon>
        <taxon>eudicotyledons</taxon>
        <taxon>Gunneridae</taxon>
        <taxon>Pentapetalae</taxon>
        <taxon>asterids</taxon>
        <taxon>campanulids</taxon>
        <taxon>Asterales</taxon>
        <taxon>Asteraceae</taxon>
        <taxon>Asteroideae</taxon>
        <taxon>Anthemideae</taxon>
        <taxon>Anthemidinae</taxon>
        <taxon>Tanacetum</taxon>
    </lineage>
</organism>